<accession>A0A1D5RMJ5</accession>
<dbReference type="ExpressionAtlas" id="A0A1D5RMJ5">
    <property type="expression patterns" value="baseline and differential"/>
</dbReference>
<dbReference type="VEuPathDB" id="HostDB:ENSMUSG00000031816"/>
<dbReference type="MGI" id="MGI:2679252">
    <property type="gene designation" value="Mthfsd"/>
</dbReference>
<feature type="compositionally biased region" description="Basic residues" evidence="1">
    <location>
        <begin position="1"/>
        <end position="11"/>
    </location>
</feature>
<proteinExistence type="predicted"/>
<sequence length="44" mass="4855">MGKPRLGRRGCSRGPHAWGRTRLGLVSPNKAYVNGFGTTWNPMI</sequence>
<feature type="region of interest" description="Disordered" evidence="1">
    <location>
        <begin position="1"/>
        <end position="20"/>
    </location>
</feature>
<dbReference type="Bgee" id="ENSMUSG00000031816">
    <property type="expression patterns" value="Expressed in ear vesicle and 171 other cell types or tissues"/>
</dbReference>
<gene>
    <name evidence="2 3" type="primary">Mthfsd</name>
</gene>
<dbReference type="Antibodypedia" id="30664">
    <property type="antibodies" value="115 antibodies from 20 providers"/>
</dbReference>
<reference evidence="2 4" key="1">
    <citation type="journal article" date="2009" name="PLoS Biol.">
        <title>Lineage-specific biology revealed by a finished genome assembly of the mouse.</title>
        <authorList>
            <consortium name="Mouse Genome Sequencing Consortium"/>
            <person name="Church D.M."/>
            <person name="Goodstadt L."/>
            <person name="Hillier L.W."/>
            <person name="Zody M.C."/>
            <person name="Goldstein S."/>
            <person name="She X."/>
            <person name="Bult C.J."/>
            <person name="Agarwala R."/>
            <person name="Cherry J.L."/>
            <person name="DiCuccio M."/>
            <person name="Hlavina W."/>
            <person name="Kapustin Y."/>
            <person name="Meric P."/>
            <person name="Maglott D."/>
            <person name="Birtle Z."/>
            <person name="Marques A.C."/>
            <person name="Graves T."/>
            <person name="Zhou S."/>
            <person name="Teague B."/>
            <person name="Potamousis K."/>
            <person name="Churas C."/>
            <person name="Place M."/>
            <person name="Herschleb J."/>
            <person name="Runnheim R."/>
            <person name="Forrest D."/>
            <person name="Amos-Landgraf J."/>
            <person name="Schwartz D.C."/>
            <person name="Cheng Z."/>
            <person name="Lindblad-Toh K."/>
            <person name="Eichler E.E."/>
            <person name="Ponting C.P."/>
        </authorList>
    </citation>
    <scope>NUCLEOTIDE SEQUENCE [LARGE SCALE GENOMIC DNA]</scope>
    <source>
        <strain evidence="2 4">C57BL/6J</strain>
    </source>
</reference>
<reference evidence="2" key="3">
    <citation type="submission" date="2025-08" db="UniProtKB">
        <authorList>
            <consortium name="Ensembl"/>
        </authorList>
    </citation>
    <scope>IDENTIFICATION</scope>
    <source>
        <strain evidence="2">C57BL/6J</strain>
    </source>
</reference>
<name>A0A1D5RMJ5_MOUSE</name>
<dbReference type="Proteomes" id="UP000000589">
    <property type="component" value="Chromosome 8"/>
</dbReference>
<reference evidence="2 4" key="2">
    <citation type="journal article" date="2011" name="PLoS Biol.">
        <title>Modernizing reference genome assemblies.</title>
        <authorList>
            <person name="Church D.M."/>
            <person name="Schneider V.A."/>
            <person name="Graves T."/>
            <person name="Auger K."/>
            <person name="Cunningham F."/>
            <person name="Bouk N."/>
            <person name="Chen H.C."/>
            <person name="Agarwala R."/>
            <person name="McLaren W.M."/>
            <person name="Ritchie G.R."/>
            <person name="Albracht D."/>
            <person name="Kremitzki M."/>
            <person name="Rock S."/>
            <person name="Kotkiewicz H."/>
            <person name="Kremitzki C."/>
            <person name="Wollam A."/>
            <person name="Trani L."/>
            <person name="Fulton L."/>
            <person name="Fulton R."/>
            <person name="Matthews L."/>
            <person name="Whitehead S."/>
            <person name="Chow W."/>
            <person name="Torrance J."/>
            <person name="Dunn M."/>
            <person name="Harden G."/>
            <person name="Threadgold G."/>
            <person name="Wood J."/>
            <person name="Collins J."/>
            <person name="Heath P."/>
            <person name="Griffiths G."/>
            <person name="Pelan S."/>
            <person name="Grafham D."/>
            <person name="Eichler E.E."/>
            <person name="Weinstock G."/>
            <person name="Mardis E.R."/>
            <person name="Wilson R.K."/>
            <person name="Howe K."/>
            <person name="Flicek P."/>
            <person name="Hubbard T."/>
        </authorList>
    </citation>
    <scope>NUCLEOTIDE SEQUENCE [LARGE SCALE GENOMIC DNA]</scope>
    <source>
        <strain evidence="2 4">C57BL/6J</strain>
    </source>
</reference>
<protein>
    <submittedName>
        <fullName evidence="2">Methenyltetrahydrofolate synthetase domain containing</fullName>
    </submittedName>
</protein>
<dbReference type="AlphaFoldDB" id="A0A1D5RMJ5"/>
<evidence type="ECO:0000256" key="1">
    <source>
        <dbReference type="SAM" id="MobiDB-lite"/>
    </source>
</evidence>
<organism evidence="2 4">
    <name type="scientific">Mus musculus</name>
    <name type="common">Mouse</name>
    <dbReference type="NCBI Taxonomy" id="10090"/>
    <lineage>
        <taxon>Eukaryota</taxon>
        <taxon>Metazoa</taxon>
        <taxon>Chordata</taxon>
        <taxon>Craniata</taxon>
        <taxon>Vertebrata</taxon>
        <taxon>Euteleostomi</taxon>
        <taxon>Mammalia</taxon>
        <taxon>Eutheria</taxon>
        <taxon>Euarchontoglires</taxon>
        <taxon>Glires</taxon>
        <taxon>Rodentia</taxon>
        <taxon>Myomorpha</taxon>
        <taxon>Muroidea</taxon>
        <taxon>Muridae</taxon>
        <taxon>Murinae</taxon>
        <taxon>Mus</taxon>
        <taxon>Mus</taxon>
    </lineage>
</organism>
<evidence type="ECO:0000313" key="2">
    <source>
        <dbReference type="Ensembl" id="ENSMUSP00000148803.2"/>
    </source>
</evidence>
<dbReference type="GeneTree" id="ENSGT00390000011730"/>
<evidence type="ECO:0000313" key="3">
    <source>
        <dbReference type="MGI" id="MGI:2679252"/>
    </source>
</evidence>
<keyword evidence="4" id="KW-1185">Reference proteome</keyword>
<dbReference type="Ensembl" id="ENSMUST00000128052.8">
    <property type="protein sequence ID" value="ENSMUSP00000148803.2"/>
    <property type="gene ID" value="ENSMUSG00000031816.16"/>
</dbReference>
<reference evidence="2" key="4">
    <citation type="submission" date="2025-09" db="UniProtKB">
        <authorList>
            <consortium name="Ensembl"/>
        </authorList>
    </citation>
    <scope>IDENTIFICATION</scope>
    <source>
        <strain evidence="2">C57BL/6J</strain>
    </source>
</reference>
<evidence type="ECO:0000313" key="4">
    <source>
        <dbReference type="Proteomes" id="UP000000589"/>
    </source>
</evidence>
<dbReference type="AGR" id="MGI:2679252"/>